<evidence type="ECO:0000256" key="3">
    <source>
        <dbReference type="ARBA" id="ARBA00022490"/>
    </source>
</evidence>
<dbReference type="InterPro" id="IPR024792">
    <property type="entry name" value="RhoGDI_dom_sf"/>
</dbReference>
<dbReference type="GO" id="GO:0005829">
    <property type="term" value="C:cytosol"/>
    <property type="evidence" value="ECO:0007669"/>
    <property type="project" value="TreeGrafter"/>
</dbReference>
<comment type="subcellular location">
    <subcellularLocation>
        <location evidence="1">Cytoplasm</location>
    </subcellularLocation>
</comment>
<dbReference type="InterPro" id="IPR000406">
    <property type="entry name" value="Rho_GDI"/>
</dbReference>
<accession>A0A9P8A8A4</accession>
<name>A0A9P8A8A4_MORAP</name>
<keyword evidence="3" id="KW-0963">Cytoplasm</keyword>
<dbReference type="EMBL" id="JAIFTL010000024">
    <property type="protein sequence ID" value="KAG9326177.1"/>
    <property type="molecule type" value="Genomic_DNA"/>
</dbReference>
<reference evidence="7" key="1">
    <citation type="submission" date="2021-07" db="EMBL/GenBank/DDBJ databases">
        <title>Draft genome of Mortierella alpina, strain LL118, isolated from an aspen leaf litter sample.</title>
        <authorList>
            <person name="Yang S."/>
            <person name="Vinatzer B.A."/>
        </authorList>
    </citation>
    <scope>NUCLEOTIDE SEQUENCE</scope>
    <source>
        <strain evidence="7">LL118</strain>
    </source>
</reference>
<organism evidence="7 8">
    <name type="scientific">Mortierella alpina</name>
    <name type="common">Oleaginous fungus</name>
    <name type="synonym">Mortierella renispora</name>
    <dbReference type="NCBI Taxonomy" id="64518"/>
    <lineage>
        <taxon>Eukaryota</taxon>
        <taxon>Fungi</taxon>
        <taxon>Fungi incertae sedis</taxon>
        <taxon>Mucoromycota</taxon>
        <taxon>Mortierellomycotina</taxon>
        <taxon>Mortierellomycetes</taxon>
        <taxon>Mortierellales</taxon>
        <taxon>Mortierellaceae</taxon>
        <taxon>Mortierella</taxon>
    </lineage>
</organism>
<evidence type="ECO:0000256" key="5">
    <source>
        <dbReference type="ARBA" id="ARBA00071407"/>
    </source>
</evidence>
<evidence type="ECO:0000256" key="6">
    <source>
        <dbReference type="SAM" id="MobiDB-lite"/>
    </source>
</evidence>
<dbReference type="PANTHER" id="PTHR10980:SF3">
    <property type="entry name" value="LD16419P"/>
    <property type="match status" value="1"/>
</dbReference>
<comment type="function">
    <text evidence="4">Regulates the GDP/GTP exchange reaction of the Rho proteins by inhibiting the dissociation of GDP from them, and the subsequent binding of GTP to them.</text>
</comment>
<dbReference type="Proteomes" id="UP000717515">
    <property type="component" value="Unassembled WGS sequence"/>
</dbReference>
<dbReference type="PRINTS" id="PR00492">
    <property type="entry name" value="RHOGDI"/>
</dbReference>
<evidence type="ECO:0000256" key="4">
    <source>
        <dbReference type="ARBA" id="ARBA00054143"/>
    </source>
</evidence>
<dbReference type="PANTHER" id="PTHR10980">
    <property type="entry name" value="RHO GDP-DISSOCIATION INHIBITOR"/>
    <property type="match status" value="1"/>
</dbReference>
<dbReference type="GO" id="GO:0007266">
    <property type="term" value="P:Rho protein signal transduction"/>
    <property type="evidence" value="ECO:0007669"/>
    <property type="project" value="InterPro"/>
</dbReference>
<evidence type="ECO:0000313" key="7">
    <source>
        <dbReference type="EMBL" id="KAG9326177.1"/>
    </source>
</evidence>
<proteinExistence type="inferred from homology"/>
<protein>
    <recommendedName>
        <fullName evidence="5">Rho GDP-dissociation inhibitor</fullName>
    </recommendedName>
</protein>
<dbReference type="AlphaFoldDB" id="A0A9P8A8A4"/>
<comment type="similarity">
    <text evidence="2">Belongs to the Rho GDI family.</text>
</comment>
<dbReference type="Pfam" id="PF02115">
    <property type="entry name" value="Rho_GDI"/>
    <property type="match status" value="1"/>
</dbReference>
<feature type="region of interest" description="Disordered" evidence="6">
    <location>
        <begin position="1"/>
        <end position="33"/>
    </location>
</feature>
<dbReference type="GO" id="GO:0005094">
    <property type="term" value="F:Rho GDP-dissociation inhibitor activity"/>
    <property type="evidence" value="ECO:0007669"/>
    <property type="project" value="InterPro"/>
</dbReference>
<dbReference type="SUPFAM" id="SSF81296">
    <property type="entry name" value="E set domains"/>
    <property type="match status" value="1"/>
</dbReference>
<evidence type="ECO:0000313" key="8">
    <source>
        <dbReference type="Proteomes" id="UP000717515"/>
    </source>
</evidence>
<sequence length="191" mass="21866">MSNQPHQQEEDDFAPSSNTGYKPGQKKSLDEYEKLDAEDEALRRWKESLGVKSTGVSKANDPNNVKVLELRLLVDGRPDVILNLDQSDDELKKQSFTIKEGVEYRLQVQFRVQHEVVSGLKYIQVVKRMGVKVDKAEQMIGSYAANPNFPAEEAPSGMMARGHYDVKSRFMDDDGTVHKEWSWSFDIKKDW</sequence>
<dbReference type="InterPro" id="IPR014756">
    <property type="entry name" value="Ig_E-set"/>
</dbReference>
<evidence type="ECO:0000256" key="2">
    <source>
        <dbReference type="ARBA" id="ARBA00009758"/>
    </source>
</evidence>
<dbReference type="FunFam" id="2.70.50.30:FF:000001">
    <property type="entry name" value="Rho GDP-dissociation inhibitor 1"/>
    <property type="match status" value="1"/>
</dbReference>
<gene>
    <name evidence="7" type="ORF">KVV02_001061</name>
</gene>
<dbReference type="Gene3D" id="2.70.50.30">
    <property type="entry name" value="Coagulation Factor XIII, subunit A, domain 1"/>
    <property type="match status" value="1"/>
</dbReference>
<dbReference type="GO" id="GO:0016020">
    <property type="term" value="C:membrane"/>
    <property type="evidence" value="ECO:0007669"/>
    <property type="project" value="TreeGrafter"/>
</dbReference>
<evidence type="ECO:0000256" key="1">
    <source>
        <dbReference type="ARBA" id="ARBA00004496"/>
    </source>
</evidence>
<comment type="caution">
    <text evidence="7">The sequence shown here is derived from an EMBL/GenBank/DDBJ whole genome shotgun (WGS) entry which is preliminary data.</text>
</comment>